<feature type="region of interest" description="Disordered" evidence="2">
    <location>
        <begin position="3391"/>
        <end position="3440"/>
    </location>
</feature>
<feature type="compositionally biased region" description="Polar residues" evidence="2">
    <location>
        <begin position="1652"/>
        <end position="1668"/>
    </location>
</feature>
<feature type="compositionally biased region" description="Acidic residues" evidence="2">
    <location>
        <begin position="813"/>
        <end position="822"/>
    </location>
</feature>
<feature type="compositionally biased region" description="Polar residues" evidence="2">
    <location>
        <begin position="3247"/>
        <end position="3256"/>
    </location>
</feature>
<feature type="compositionally biased region" description="Polar residues" evidence="2">
    <location>
        <begin position="2848"/>
        <end position="2869"/>
    </location>
</feature>
<feature type="region of interest" description="Disordered" evidence="2">
    <location>
        <begin position="4267"/>
        <end position="4344"/>
    </location>
</feature>
<feature type="compositionally biased region" description="Basic and acidic residues" evidence="2">
    <location>
        <begin position="92"/>
        <end position="104"/>
    </location>
</feature>
<feature type="region of interest" description="Disordered" evidence="2">
    <location>
        <begin position="5143"/>
        <end position="5274"/>
    </location>
</feature>
<feature type="compositionally biased region" description="Basic and acidic residues" evidence="2">
    <location>
        <begin position="4739"/>
        <end position="4749"/>
    </location>
</feature>
<feature type="compositionally biased region" description="Basic and acidic residues" evidence="2">
    <location>
        <begin position="2289"/>
        <end position="2303"/>
    </location>
</feature>
<feature type="compositionally biased region" description="Basic residues" evidence="2">
    <location>
        <begin position="4582"/>
        <end position="4591"/>
    </location>
</feature>
<feature type="compositionally biased region" description="Basic and acidic residues" evidence="2">
    <location>
        <begin position="112"/>
        <end position="124"/>
    </location>
</feature>
<feature type="compositionally biased region" description="Low complexity" evidence="2">
    <location>
        <begin position="715"/>
        <end position="728"/>
    </location>
</feature>
<feature type="compositionally biased region" description="Basic and acidic residues" evidence="2">
    <location>
        <begin position="992"/>
        <end position="1002"/>
    </location>
</feature>
<keyword evidence="4" id="KW-1185">Reference proteome</keyword>
<feature type="compositionally biased region" description="Polar residues" evidence="2">
    <location>
        <begin position="5314"/>
        <end position="5327"/>
    </location>
</feature>
<feature type="region of interest" description="Disordered" evidence="2">
    <location>
        <begin position="3347"/>
        <end position="3368"/>
    </location>
</feature>
<feature type="region of interest" description="Disordered" evidence="2">
    <location>
        <begin position="4357"/>
        <end position="4805"/>
    </location>
</feature>
<feature type="compositionally biased region" description="Basic and acidic residues" evidence="2">
    <location>
        <begin position="1439"/>
        <end position="1448"/>
    </location>
</feature>
<feature type="compositionally biased region" description="Polar residues" evidence="2">
    <location>
        <begin position="5434"/>
        <end position="5443"/>
    </location>
</feature>
<evidence type="ECO:0000256" key="1">
    <source>
        <dbReference type="SAM" id="Coils"/>
    </source>
</evidence>
<feature type="region of interest" description="Disordered" evidence="2">
    <location>
        <begin position="2848"/>
        <end position="2899"/>
    </location>
</feature>
<feature type="region of interest" description="Disordered" evidence="2">
    <location>
        <begin position="2936"/>
        <end position="2964"/>
    </location>
</feature>
<feature type="compositionally biased region" description="Basic and acidic residues" evidence="2">
    <location>
        <begin position="2253"/>
        <end position="2282"/>
    </location>
</feature>
<feature type="compositionally biased region" description="Polar residues" evidence="2">
    <location>
        <begin position="5455"/>
        <end position="5472"/>
    </location>
</feature>
<feature type="region of interest" description="Disordered" evidence="2">
    <location>
        <begin position="5553"/>
        <end position="5736"/>
    </location>
</feature>
<feature type="compositionally biased region" description="Polar residues" evidence="2">
    <location>
        <begin position="4115"/>
        <end position="4131"/>
    </location>
</feature>
<feature type="compositionally biased region" description="Polar residues" evidence="2">
    <location>
        <begin position="183"/>
        <end position="193"/>
    </location>
</feature>
<feature type="region of interest" description="Disordered" evidence="2">
    <location>
        <begin position="3050"/>
        <end position="3078"/>
    </location>
</feature>
<evidence type="ECO:0008006" key="5">
    <source>
        <dbReference type="Google" id="ProtNLM"/>
    </source>
</evidence>
<evidence type="ECO:0000313" key="4">
    <source>
        <dbReference type="Proteomes" id="UP001271007"/>
    </source>
</evidence>
<dbReference type="Proteomes" id="UP001271007">
    <property type="component" value="Unassembled WGS sequence"/>
</dbReference>
<feature type="compositionally biased region" description="Basic and acidic residues" evidence="2">
    <location>
        <begin position="2310"/>
        <end position="2320"/>
    </location>
</feature>
<feature type="compositionally biased region" description="Polar residues" evidence="2">
    <location>
        <begin position="3215"/>
        <end position="3224"/>
    </location>
</feature>
<feature type="region of interest" description="Disordered" evidence="2">
    <location>
        <begin position="1035"/>
        <end position="1234"/>
    </location>
</feature>
<feature type="region of interest" description="Disordered" evidence="2">
    <location>
        <begin position="1921"/>
        <end position="2395"/>
    </location>
</feature>
<feature type="compositionally biased region" description="Basic residues" evidence="2">
    <location>
        <begin position="4454"/>
        <end position="4465"/>
    </location>
</feature>
<feature type="compositionally biased region" description="Low complexity" evidence="2">
    <location>
        <begin position="893"/>
        <end position="912"/>
    </location>
</feature>
<feature type="compositionally biased region" description="Basic and acidic residues" evidence="2">
    <location>
        <begin position="5224"/>
        <end position="5237"/>
    </location>
</feature>
<feature type="compositionally biased region" description="Polar residues" evidence="2">
    <location>
        <begin position="4391"/>
        <end position="4421"/>
    </location>
</feature>
<feature type="compositionally biased region" description="Basic residues" evidence="2">
    <location>
        <begin position="5012"/>
        <end position="5022"/>
    </location>
</feature>
<feature type="compositionally biased region" description="Low complexity" evidence="2">
    <location>
        <begin position="5497"/>
        <end position="5508"/>
    </location>
</feature>
<feature type="compositionally biased region" description="Basic residues" evidence="2">
    <location>
        <begin position="4642"/>
        <end position="4654"/>
    </location>
</feature>
<feature type="region of interest" description="Disordered" evidence="2">
    <location>
        <begin position="3462"/>
        <end position="3677"/>
    </location>
</feature>
<feature type="compositionally biased region" description="Basic residues" evidence="2">
    <location>
        <begin position="5143"/>
        <end position="5153"/>
    </location>
</feature>
<sequence>MWKAAFTGRSETGSVSGRSSSQKKKSSGSSRKPEEESRRSGRSSRGSTYGDEDGTSSYATAPSSRVGEPRGLTESAVGMLENDDEGWEDEDRDARSERRSVKSEGRRHRRKSEKERSRSRSREKSGKHRKSSRRDSETGHGKSRASDAGDERAIPDMGSFEQFPGQYSHGMMGGQQEPMMSGALTNTPNNQFGLNRADSYGAAADYYQDEGQSVHQQPGFRQSTPNMLVNPDLHLIAPSATAQPVQDTGNGSAADFYSGKVSPVPIAGPQSTKPGRTSSSGKSPKPGKTSSYGTAAAVTAAGIGLGAMASNSSSYHQTQNQTSTSYQQSSSSSSKPQSRPMRQSSEPVTSASANAYYGPPPQQGSNSGPSGAAAAGLAAYEMNQHHQRNEGTPSVSPYGGNGYAHPPLYHQQQGRQANGNMQQQHFHEHKGPLTRLKDGLFNIISSEEDTIKMEMYTEYIGVCKDCFDPRSSPYDAPRRHHYHSHTQRDSFEDLRKRRSLDKMRRNSREQLGRNGSTRVNKDSRYYNDRRKSGSKTDLVGAGLAVAGVAGVAAGANALFNSDGKNFDDTYSVKSGHRESSAARRRSRSSSREKRCRSSHGVVARDSRDEYVSVRGKDGRMERRKVHRSRSGSRDRTSAILGTAAGAALGASAIPAAGRSRRSREHSPNGTFVRRRSRSRSSSGSNRGGILGGFFSPPRRKCRGSRPERRKKERGFFSFGKDSSASSDSELAFGVSRTDLPLRRKSPTKSIGKRKNSNDHIAATVAGIGATAAALAAAQNRHKLGKRSSRPELGPGQDAKKRQIARNQGKQAASEEEWEDELPSDVNDASSGSDLAFGDYDRKLSRQQSRESLGSQSSGAGGLSAWGWRWGGKDKKKRRRASPQPPVYPPRPDQPGFGTMATGIAAGTLAGAAFDSASRPVRRDSNYTSTPSTPQSMQYVDPRPLSDAGSLPGSRHASIPGAFDAPYTAAARPGIAPLQPKPITPIKPSFTQDTRDFDADHRPVPHRTQSSPVQQSSWGKDAALIGAAAVGTAALIASQGRKPKDVRFGFTEEQERRHEDERRKEQQRVDEERRRVDRTRALKEEAARQTREQDVLRQRAEENNRAAQVELEGQRAVQREADEQAEMDRRREGERVEREERSKRERREGEERTKREREERERQVRESRGRAEAYNREQVRLREEARLSAEIERKKRELVEQQRRDHDRRTQERRQLEREEEQKSKSSSMPWGAVAAGAAAAGIGAVALAEHERNKDEEREPRTAGRVGSRQAFVAEEVRPKDTREVNVATEEVFNDPEYFKRQRSRSPAEYARHIDDLARKAADKVQSANSVVSENEAYYATPAQSQAEFFAPKEILAQPSKGKTKVTDPVGDNEVQIHNAADVNFRQEFETSWGGTFARPHVHAPRGVPKLDLITPTPPPDAVSKSRRASTPLSQVCDADPRAEEGGKKSARSRSISWGADQTHVYDVPTPDSHYERDSYIDSRDIAAGAGVAAAGVAAAAVAGAAFDEVVVEPADEKGRRTYRAEDLVRDAKAGSRWEEEAKPFYRQPFYDSVSDIGFNGFKVDSPGTEGAPPVRGFVEGETEEPTPASERVPHIPGGFDDDEEDGKAYVRDTMSSTTARNVPVESSTPTAESSWEPPVSKKDKKKREKAAQQSSTLDSIPTTTTAFPDSDTVSREAPAQPEDDLDYFMSKKDKKKRGKSSATPVEVETSSREVSAVPEGDFGLPSSKKDKKKRDKTPATFEDVPTTSRQGSVAPEDDFDFATSKKDKKKREKASTTFDDAEAPSRGTSVPPEDIFDYATSKKDKKKREKSTVPVDDAKTTSREASVAPEDDFDFPLSKKDKKKREKASMSTPPSVEVEETFIPPSLIESSREAEAEPAWEAPLSKKDKKKREKESKQQGFADVAGAVMTAGGIAAVSSVVADENSDPSSSSKKGKKSKKSREVERDMRDIEPVDQSKNYESSAMPGGWDSEAPEKNAETPVEAIDPFQFQVHDDDTTPAPSREVDIAAEFAEPKNSKKKSKRESLKYNEPPVSSPLRSEVEVYDYIGGPANAPAPPAMNGYNATTAEQPLQPTTTYTERVVLPSGYAVDEQPLTTALPESPEDIDQPREDGAVGDRSYYDEPEGYQDSQPVVASDSVDPYESVRRSKRRSRHEDDDTASVVSSRSRREKDEPSSKEKKGGFFGMFSRKSVDNGSRSEDAPLSRTSTKDSKEDVDDGERKHRRRKHRGSEYGDDDDTRSVASTSSRKHRSHSEKGEDSQERDRSSRHGDADNETRNGEDGHRHHRRRRTDEIDYDDSHETSSHRHHRSRTDDDVSEKDQSFLGMRVEDMPPLPDSRRESLDSATQELGQGHGILALADPDSQAPSRDLADVNRPSRDETANVHSSDGVLTTSDAHDDTLKRLSWADEAEYFPALPDSRPGSPTVEAEIDTLQRPSALQKSTSTTAVPLRFPFGPQPVTPSPRMERAVSFGGSLPSTPATPVSAQKARQGRPASTEIRPLYLVERNRKIPEVEETLPSLPSSKQSSRASSMVGSDEYESAAEDFGTPERKRALTIDTAHANNEWPDWQGEDYLDSQQTTPRATHAPEPIFDRPTRSEPQFYTWEDYARDERLHGAAPTPSDAGSDSRAISTGLNSESEVEGYFPPLESSNVVPFDNELPPPPPSRPDSRTRDRKPSADVKSLAAVAALGGAAVLGYHALKLDHELEDPHGSSLPVSRNLETAIREDRDSPDVSEQAPDAVNNPASSAGEPSKKKSRKESKKTSKKGKKSKQAIEESDTIPPPSLAQRDANVTLSEEALMEEGQLSRQLGLTVEPPHAQQNELDRFVEAEEQMEADHAALNDLGKLTTNVEAPHTTSGTLPSTDVGSYDSSPLLAQHPETIEDPPADNGRDFAPLVSMAGPDTDMIADEQRDYPPADNVVITTPVDDLDEFMDAEERMEMGQNSLPKLEPSDNVPANEGLGSAPLPVSASELYQSLPVENLSTHEAGFTSTDLPTEQVSAARETEPEREVAPNEYAEIQTPLGLLDLMSRKRSKKVKKQKAAAILTVDEPTGLGVEDSSQGIEDLPSEDKPEFQPTGLVEPSEPTLLTVFENTDHEKLGLSNAVRQISGSQPRGLKAEPMVTTSASPTLAHAEFDSAGSSAAQRLSMNLEDSPTADLSSADIEAASTLMPEDREQFYQPSTAEQPTQQAEEEEQWETRPVVSRKKSKKDKKKQKSNVQEVQQTTDVEPEQAPELENKLEIASEAADPVNNTVPSPNSREIDESVLHDADVAVENDNVLPAGFTSTAPEDIALPPEDGLDLETAWGRLSPEAVIESDPLTPVPYDVDPTSFDNVADSQAENTMADITGIGDEHREIDPITDPSTADEQSLSMGDALAMQQLPASVLVGTEEVERNVASEGDIETGTLTETNEAPVDEAEPDFTWTSSSKKKGKKGKKVKSVIREEESVALPELAPPSDIETAAIITPVPEENEIQVEDEAQPADEQTPLEEDFNWMPLPKKKGKKGKKSKEEQPTTPFEDPQPAVRDLADTSMITRDGLSDDAPIDEDANVAGDHFEPAQDPEPDPEPDFVWTAPSKKKGKKGKKQEQPTTAYDDPDPTARDFGDITTVPQNGDDLPIDTSAGEDVTGAGLDTQPTQEIGPAPDVDWMASSKKKGKKAKKSKALNVTEEAPMESSGLLDAAKRSVADTTVVSHNQEDVLADEQPSALLDVSGADDQPMPAQEVDPGFDWPTSSKKKAKKGKKTTMPVGVEQESSKSSGFPEAVEESLADATTTSPSHDDVPTIDLSSIMREVPVAIDEPLPSQEPEPDFDWPVSSKKKGKQGKNTAVKTQEEPMELPQDSRMVERDLAVSTDMAQDQDDLPAIEPSRSSQEVVRAEDEPLPAQEPESEFDWPVSSKKKGKKSKESETVAQPEMAAATPVDLGVIEGSVSDILPGDIEGDREVNSTDDRSLEVSMPADEAFPPSEPAAEPELEPESEFTWAAPSKKKGKKGKKSKLADLPEESTAPIVDSEVSKGSTTDAFPDSTADVRAVNEISDIPTVVSATTEKTLPAQEPTPGPEPEPEAEFARAAPSKKKAKKAKKGKVLDMSEEPAASPYVTVEDDATGGSAAAEDLKTTEPADTTVNVDDYWSQTPASKEKGKKGKKGGMQWLPVEESGELAPEHAVPIEQSYDDTKMDMDDISFATQPAEPDMSEAQHSMGDEVVTPEPNQTSTAELHGEEALHSAGSSADMSMDNDRGLANVESDVVLPATTVSNPDVALPPGLAAAESVLKAPSWTESQDFERSPAANDQDRQSHGTEASAPDKIADEYASPAEPLVDDGSLDATTVATEVKLPDSPVDEQHNDFLDDAAVYDTNAALNESLRAAPEREVDQVKAASDTVEQSHDRGLAERPAQDSSPETDTNLSQPQYVTSMTADMPVAQSQESADERSAVPPTSNDLELEGNADDSPWGFTSSKSSKKGKKAKKSKPAPAEPDYVPDALPGDEVEISAPDESAADPPMAQLTNDTEAAEPEADAEAFEPWPSSAMGKKSKKAKKSAPQTLREVDMPNVLITPDEAGPLAADASMETAQTTGSEPVDVWSVPMKPKKGKKSKKSTLQPEETGESDVLDRSAITRDDELSSDAIIDPGSLAADPADPQSEDKWKAPMKGKKAKKSKKSKWDAFDSSLMEESAEVETSSRDALEPSDNTGSVGDPETMDQDQTTANVIAEQSVQELDRPLSSWRQSTSVSLLPPLPESPLVRDTPEIDFDRASENAVDDSVSSRLAKEDHSLPTDFEQEEGLYLRSADPDADGTPNAVDAESTTAVRDAGVMDLDEAANVALPDDKGSDLEQLEGGDAVQAQITEASSLVDPHMTTAEHVVTAPPAQEQRDIDFTTDVADALANSGFNLSEFVNDTVFQRRTSPVAMTGEADPKEVFTTASKKNKKGKKDKKDLTSMEQGSTETSSAPAPTRSPELDRPEAQVPTQPADDFSETVEKTLAGTGFDTALLQQAAESSNEASTNDLAGDNPDYSFTTSKRKKGKKSKKSTPYDFDSAPLQDIQLGQDSSEADKALDNVAITSVMDIEADRGTDNEDSSTRPAVGGKANGDVTPEEPRPASSNDVDVHTAIPSTHPEDGFQDIDNQTSHFAIAGDREMDVDEMDRAYKAFKKNKKKKKQKATSSEPRDEPIPWKDAATDPEELKAPEAVGLRDSQPQSVARDNSETPEHLHQSLEAVHDSEVPAGVPDTEGLQRKSLADGREPHLGTTYVPGRTTIDDEQNAAHAGLPSGEHLTESREDAASGLSHYVAAAAGLSTAAAAAAGLEHVLRSVPSQGGEESRQSASDNARSIQQGHGNRREPGTANRPWSFKNPGGEGEPLPESPLLGHKPHEIARDSGYQEPSSPVTQSQSFGRTSQESPVVRAMTSHESLSSRRSAEPLRISTETGYGWDLSVPKNRETNPNKTASNTLHARTPSREVDNTPLESTTKNRASYLFQSTPEILRDLPQSGSPTPSERTLPAGYFPTTTPRTPSQPSADQHESYIREPERMAFSPPPSGTMSPRIPLDTIPEEHHAQKRTLAETGLVQPDNNKSTRRTQTPQSIRERERALSPTAVSSLTTPSGAGRSTSNPPSTNEVIHNSASPAVQEDNGVSNIDRFLTRKRSRPVSVDHRSASVMSNGSNASAGQIRSPEDVRSYSRTSNRSSTPTLRRISLSGDLRAASRASRRGDAGSAVGARSSPRTIPFEAPPTPPSYDDEVMDGSASRDVDMSDVYVRSTTCVEDKHQADDLLQQGIGDAHASQVSPTRPPSMRKRQSTHIMELESRLDQLAAENQILHESGQGNFSNEPGAGSSRDQLIEEKDDEINRIKAMLEPMQDEISRLNEMNAELAEVNRNLVDGGNERYLQLEQEHAHAHEQLQNTSRELVSVREEHGRLNVGMREIVEAEIATNLVAKNAEIRQLREELDVASEKIRALQMQVQSTRGRDFLTTRDEDYFDGACQKLCQHVQQWVLRFSKSSDKLMCRLSTDLNDDAIEARLDNAILDGSDVDKLLCDRIKRRDVFMSVVMTMVWEYIFTRYLFGMEREQRQKLKALEKLLAEVGPPRAVAQWRATTLTLLSKRPAFAETKAKDTEAVATDIFGKLCALLPPPSSVKDTLMTSLLKVISVAVDLSVEMRIQRAEYIMLPPLQPEYDTNGDLVRKVTFNASLMNERSGMFSSNEELEETHAVVKIVLFPLVVKKGDEVGEGEEEIVVCPAQVLVHNDNNKGKKIVRVQSGAMEIDDPRRSRESLISVQGSMAF</sequence>
<feature type="compositionally biased region" description="Basic and acidic residues" evidence="2">
    <location>
        <begin position="4604"/>
        <end position="4615"/>
    </location>
</feature>
<feature type="compositionally biased region" description="Polar residues" evidence="2">
    <location>
        <begin position="925"/>
        <end position="937"/>
    </location>
</feature>
<feature type="compositionally biased region" description="Basic residues" evidence="2">
    <location>
        <begin position="3497"/>
        <end position="3506"/>
    </location>
</feature>
<feature type="compositionally biased region" description="Low complexity" evidence="2">
    <location>
        <begin position="8"/>
        <end position="20"/>
    </location>
</feature>
<feature type="compositionally biased region" description="Basic residues" evidence="2">
    <location>
        <begin position="3649"/>
        <end position="3660"/>
    </location>
</feature>
<feature type="compositionally biased region" description="Polar residues" evidence="2">
    <location>
        <begin position="2985"/>
        <end position="2997"/>
    </location>
</feature>
<feature type="compositionally biased region" description="Polar residues" evidence="2">
    <location>
        <begin position="5560"/>
        <end position="5574"/>
    </location>
</feature>
<feature type="compositionally biased region" description="Basic and acidic residues" evidence="2">
    <location>
        <begin position="2107"/>
        <end position="2121"/>
    </location>
</feature>
<feature type="compositionally biased region" description="Basic residues" evidence="2">
    <location>
        <begin position="697"/>
        <end position="712"/>
    </location>
</feature>
<accession>A0AAJ0GIU4</accession>
<feature type="compositionally biased region" description="Low complexity" evidence="2">
    <location>
        <begin position="2049"/>
        <end position="2065"/>
    </location>
</feature>
<feature type="compositionally biased region" description="Polar residues" evidence="2">
    <location>
        <begin position="5585"/>
        <end position="5616"/>
    </location>
</feature>
<feature type="region of interest" description="Disordered" evidence="2">
    <location>
        <begin position="1567"/>
        <end position="1903"/>
    </location>
</feature>
<feature type="compositionally biased region" description="Basic and acidic residues" evidence="2">
    <location>
        <begin position="486"/>
        <end position="511"/>
    </location>
</feature>
<feature type="compositionally biased region" description="Acidic residues" evidence="2">
    <location>
        <begin position="81"/>
        <end position="91"/>
    </location>
</feature>
<feature type="compositionally biased region" description="Basic and acidic residues" evidence="2">
    <location>
        <begin position="1248"/>
        <end position="1262"/>
    </location>
</feature>
<feature type="compositionally biased region" description="Basic residues" evidence="2">
    <location>
        <begin position="2753"/>
        <end position="2770"/>
    </location>
</feature>
<feature type="region of interest" description="Disordered" evidence="2">
    <location>
        <begin position="474"/>
        <end position="533"/>
    </location>
</feature>
<feature type="compositionally biased region" description="Basic residues" evidence="2">
    <location>
        <begin position="3981"/>
        <end position="3991"/>
    </location>
</feature>
<feature type="compositionally biased region" description="Polar residues" evidence="2">
    <location>
        <begin position="4932"/>
        <end position="4944"/>
    </location>
</feature>
<feature type="compositionally biased region" description="Basic residues" evidence="2">
    <location>
        <begin position="3731"/>
        <end position="3740"/>
    </location>
</feature>
<proteinExistence type="predicted"/>
<feature type="region of interest" description="Disordered" evidence="2">
    <location>
        <begin position="778"/>
        <end position="1017"/>
    </location>
</feature>
<evidence type="ECO:0000256" key="2">
    <source>
        <dbReference type="SAM" id="MobiDB-lite"/>
    </source>
</evidence>
<feature type="region of interest" description="Disordered" evidence="2">
    <location>
        <begin position="4185"/>
        <end position="4236"/>
    </location>
</feature>
<feature type="compositionally biased region" description="Basic and acidic residues" evidence="2">
    <location>
        <begin position="2666"/>
        <end position="2677"/>
    </location>
</feature>
<protein>
    <recommendedName>
        <fullName evidence="5">Involucrin repeat protein</fullName>
    </recommendedName>
</protein>
<feature type="region of interest" description="Disordered" evidence="2">
    <location>
        <begin position="310"/>
        <end position="409"/>
    </location>
</feature>
<feature type="compositionally biased region" description="Low complexity" evidence="2">
    <location>
        <begin position="310"/>
        <end position="345"/>
    </location>
</feature>
<feature type="region of interest" description="Disordered" evidence="2">
    <location>
        <begin position="1"/>
        <end position="196"/>
    </location>
</feature>
<feature type="compositionally biased region" description="Acidic residues" evidence="2">
    <location>
        <begin position="4505"/>
        <end position="4515"/>
    </location>
</feature>
<feature type="compositionally biased region" description="Low complexity" evidence="2">
    <location>
        <begin position="5702"/>
        <end position="5711"/>
    </location>
</feature>
<feature type="region of interest" description="Disordered" evidence="2">
    <location>
        <begin position="5303"/>
        <end position="5514"/>
    </location>
</feature>
<feature type="compositionally biased region" description="Basic and acidic residues" evidence="2">
    <location>
        <begin position="1942"/>
        <end position="1953"/>
    </location>
</feature>
<dbReference type="InterPro" id="IPR053268">
    <property type="entry name" value="Woronin_anchor"/>
</dbReference>
<organism evidence="3 4">
    <name type="scientific">Extremus antarcticus</name>
    <dbReference type="NCBI Taxonomy" id="702011"/>
    <lineage>
        <taxon>Eukaryota</taxon>
        <taxon>Fungi</taxon>
        <taxon>Dikarya</taxon>
        <taxon>Ascomycota</taxon>
        <taxon>Pezizomycotina</taxon>
        <taxon>Dothideomycetes</taxon>
        <taxon>Dothideomycetidae</taxon>
        <taxon>Mycosphaerellales</taxon>
        <taxon>Extremaceae</taxon>
        <taxon>Extremus</taxon>
    </lineage>
</organism>
<feature type="compositionally biased region" description="Basic and acidic residues" evidence="2">
    <location>
        <begin position="1116"/>
        <end position="1223"/>
    </location>
</feature>
<dbReference type="EMBL" id="JAWDJX010000002">
    <property type="protein sequence ID" value="KAK3058320.1"/>
    <property type="molecule type" value="Genomic_DNA"/>
</dbReference>
<feature type="compositionally biased region" description="Low complexity" evidence="2">
    <location>
        <begin position="363"/>
        <end position="379"/>
    </location>
</feature>
<keyword evidence="1" id="KW-0175">Coiled coil</keyword>
<feature type="compositionally biased region" description="Polar residues" evidence="2">
    <location>
        <begin position="2382"/>
        <end position="2393"/>
    </location>
</feature>
<feature type="region of interest" description="Disordered" evidence="2">
    <location>
        <begin position="3691"/>
        <end position="4144"/>
    </location>
</feature>
<feature type="compositionally biased region" description="Polar residues" evidence="2">
    <location>
        <begin position="3359"/>
        <end position="3368"/>
    </location>
</feature>
<feature type="compositionally biased region" description="Low complexity" evidence="2">
    <location>
        <begin position="3953"/>
        <end position="3964"/>
    </location>
</feature>
<feature type="region of interest" description="Disordered" evidence="2">
    <location>
        <begin position="2431"/>
        <end position="2678"/>
    </location>
</feature>
<feature type="compositionally biased region" description="Basic and acidic residues" evidence="2">
    <location>
        <begin position="602"/>
        <end position="620"/>
    </location>
</feature>
<feature type="compositionally biased region" description="Polar residues" evidence="2">
    <location>
        <begin position="1006"/>
        <end position="1017"/>
    </location>
</feature>
<feature type="region of interest" description="Disordered" evidence="2">
    <location>
        <begin position="4900"/>
        <end position="5044"/>
    </location>
</feature>
<feature type="compositionally biased region" description="Polar residues" evidence="2">
    <location>
        <begin position="241"/>
        <end position="251"/>
    </location>
</feature>
<feature type="compositionally biased region" description="Polar residues" evidence="2">
    <location>
        <begin position="3136"/>
        <end position="3156"/>
    </location>
</feature>
<dbReference type="PANTHER" id="PTHR40641:SF2">
    <property type="entry name" value="INVOLUCRIN REPEAT PROTEIN"/>
    <property type="match status" value="1"/>
</dbReference>
<feature type="compositionally biased region" description="Polar residues" evidence="2">
    <location>
        <begin position="4984"/>
        <end position="4999"/>
    </location>
</feature>
<feature type="compositionally biased region" description="Polar residues" evidence="2">
    <location>
        <begin position="2518"/>
        <end position="2532"/>
    </location>
</feature>
<feature type="region of interest" description="Disordered" evidence="2">
    <location>
        <begin position="652"/>
        <end position="730"/>
    </location>
</feature>
<feature type="compositionally biased region" description="Polar residues" evidence="2">
    <location>
        <begin position="1614"/>
        <end position="1634"/>
    </location>
</feature>
<feature type="region of interest" description="Disordered" evidence="2">
    <location>
        <begin position="2985"/>
        <end position="3009"/>
    </location>
</feature>
<feature type="compositionally biased region" description="Basic and acidic residues" evidence="2">
    <location>
        <begin position="133"/>
        <end position="154"/>
    </location>
</feature>
<feature type="compositionally biased region" description="Basic and acidic residues" evidence="2">
    <location>
        <begin position="519"/>
        <end position="531"/>
    </location>
</feature>
<feature type="region of interest" description="Disordered" evidence="2">
    <location>
        <begin position="241"/>
        <end position="292"/>
    </location>
</feature>
<reference evidence="3" key="1">
    <citation type="submission" date="2023-04" db="EMBL/GenBank/DDBJ databases">
        <title>Black Yeasts Isolated from many extreme environments.</title>
        <authorList>
            <person name="Coleine C."/>
            <person name="Stajich J.E."/>
            <person name="Selbmann L."/>
        </authorList>
    </citation>
    <scope>NUCLEOTIDE SEQUENCE</scope>
    <source>
        <strain evidence="3">CCFEE 5312</strain>
    </source>
</reference>
<feature type="compositionally biased region" description="Low complexity" evidence="2">
    <location>
        <begin position="271"/>
        <end position="292"/>
    </location>
</feature>
<evidence type="ECO:0000313" key="3">
    <source>
        <dbReference type="EMBL" id="KAK3058320.1"/>
    </source>
</evidence>
<feature type="coiled-coil region" evidence="1">
    <location>
        <begin position="5846"/>
        <end position="5949"/>
    </location>
</feature>
<feature type="region of interest" description="Disordered" evidence="2">
    <location>
        <begin position="2705"/>
        <end position="2823"/>
    </location>
</feature>
<feature type="compositionally biased region" description="Acidic residues" evidence="2">
    <location>
        <begin position="3468"/>
        <end position="3491"/>
    </location>
</feature>
<feature type="compositionally biased region" description="Basic residues" evidence="2">
    <location>
        <begin position="3426"/>
        <end position="3438"/>
    </location>
</feature>
<feature type="compositionally biased region" description="Basic and acidic residues" evidence="2">
    <location>
        <begin position="2368"/>
        <end position="2381"/>
    </location>
</feature>
<name>A0AAJ0GIU4_9PEZI</name>
<feature type="compositionally biased region" description="Basic and acidic residues" evidence="2">
    <location>
        <begin position="5195"/>
        <end position="5214"/>
    </location>
</feature>
<gene>
    <name evidence="3" type="ORF">LTR09_001398</name>
</gene>
<feature type="region of interest" description="Disordered" evidence="2">
    <location>
        <begin position="3310"/>
        <end position="3331"/>
    </location>
</feature>
<feature type="compositionally biased region" description="Basic and acidic residues" evidence="2">
    <location>
        <begin position="3935"/>
        <end position="3948"/>
    </location>
</feature>
<feature type="region of interest" description="Disordered" evidence="2">
    <location>
        <begin position="4840"/>
        <end position="4865"/>
    </location>
</feature>
<feature type="compositionally biased region" description="Polar residues" evidence="2">
    <location>
        <begin position="2066"/>
        <end position="2079"/>
    </location>
</feature>
<feature type="compositionally biased region" description="Low complexity" evidence="2">
    <location>
        <begin position="5669"/>
        <end position="5695"/>
    </location>
</feature>
<comment type="caution">
    <text evidence="3">The sequence shown here is derived from an EMBL/GenBank/DDBJ whole genome shotgun (WGS) entry which is preliminary data.</text>
</comment>
<feature type="compositionally biased region" description="Basic residues" evidence="2">
    <location>
        <begin position="4068"/>
        <end position="4079"/>
    </location>
</feature>
<dbReference type="PANTHER" id="PTHR40641">
    <property type="entry name" value="INVOLUCRIN REPEAT PROTEIN (AFU_ORTHOLOGUE AFUA_2G08060)"/>
    <property type="match status" value="1"/>
</dbReference>
<feature type="compositionally biased region" description="Pro residues" evidence="2">
    <location>
        <begin position="882"/>
        <end position="892"/>
    </location>
</feature>
<feature type="compositionally biased region" description="Polar residues" evidence="2">
    <location>
        <begin position="5372"/>
        <end position="5391"/>
    </location>
</feature>
<feature type="coiled-coil region" evidence="1">
    <location>
        <begin position="5783"/>
        <end position="5810"/>
    </location>
</feature>
<feature type="region of interest" description="Disordered" evidence="2">
    <location>
        <begin position="564"/>
        <end position="638"/>
    </location>
</feature>
<feature type="compositionally biased region" description="Polar residues" evidence="2">
    <location>
        <begin position="2433"/>
        <end position="2446"/>
    </location>
</feature>
<feature type="compositionally biased region" description="Polar residues" evidence="2">
    <location>
        <begin position="2621"/>
        <end position="2636"/>
    </location>
</feature>
<feature type="region of interest" description="Disordered" evidence="2">
    <location>
        <begin position="1246"/>
        <end position="1281"/>
    </location>
</feature>
<feature type="compositionally biased region" description="Polar residues" evidence="2">
    <location>
        <begin position="2474"/>
        <end position="2483"/>
    </location>
</feature>
<feature type="compositionally biased region" description="Low complexity" evidence="2">
    <location>
        <begin position="5350"/>
        <end position="5359"/>
    </location>
</feature>
<feature type="compositionally biased region" description="Basic residues" evidence="2">
    <location>
        <begin position="3200"/>
        <end position="3213"/>
    </location>
</feature>
<feature type="region of interest" description="Disordered" evidence="2">
    <location>
        <begin position="3099"/>
        <end position="3262"/>
    </location>
</feature>
<feature type="compositionally biased region" description="Basic and acidic residues" evidence="2">
    <location>
        <begin position="2190"/>
        <end position="2212"/>
    </location>
</feature>
<feature type="compositionally biased region" description="Basic residues" evidence="2">
    <location>
        <begin position="582"/>
        <end position="597"/>
    </location>
</feature>
<feature type="region of interest" description="Disordered" evidence="2">
    <location>
        <begin position="1397"/>
        <end position="1456"/>
    </location>
</feature>
<feature type="compositionally biased region" description="Polar residues" evidence="2">
    <location>
        <begin position="4696"/>
        <end position="4710"/>
    </location>
</feature>
<feature type="compositionally biased region" description="Basic and acidic residues" evidence="2">
    <location>
        <begin position="1052"/>
        <end position="1103"/>
    </location>
</feature>
<feature type="compositionally biased region" description="Basic and acidic residues" evidence="2">
    <location>
        <begin position="4378"/>
        <end position="4390"/>
    </location>
</feature>
<feature type="compositionally biased region" description="Polar residues" evidence="2">
    <location>
        <begin position="5647"/>
        <end position="5659"/>
    </location>
</feature>
<feature type="compositionally biased region" description="Basic and acidic residues" evidence="2">
    <location>
        <begin position="2167"/>
        <end position="2181"/>
    </location>
</feature>
<feature type="region of interest" description="Disordered" evidence="2">
    <location>
        <begin position="5057"/>
        <end position="5116"/>
    </location>
</feature>
<feature type="compositionally biased region" description="Basic residues" evidence="2">
    <location>
        <begin position="621"/>
        <end position="630"/>
    </location>
</feature>